<feature type="compositionally biased region" description="Polar residues" evidence="1">
    <location>
        <begin position="54"/>
        <end position="64"/>
    </location>
</feature>
<dbReference type="InterPro" id="IPR021109">
    <property type="entry name" value="Peptidase_aspartic_dom_sf"/>
</dbReference>
<dbReference type="PANTHER" id="PTHR33067:SF9">
    <property type="entry name" value="RNA-DIRECTED DNA POLYMERASE"/>
    <property type="match status" value="1"/>
</dbReference>
<gene>
    <name evidence="2" type="ORF">Tco_0820967</name>
</gene>
<dbReference type="CDD" id="cd00303">
    <property type="entry name" value="retropepsin_like"/>
    <property type="match status" value="1"/>
</dbReference>
<reference evidence="2" key="2">
    <citation type="submission" date="2022-01" db="EMBL/GenBank/DDBJ databases">
        <authorList>
            <person name="Yamashiro T."/>
            <person name="Shiraishi A."/>
            <person name="Satake H."/>
            <person name="Nakayama K."/>
        </authorList>
    </citation>
    <scope>NUCLEOTIDE SEQUENCE</scope>
</reference>
<dbReference type="Gene3D" id="2.40.70.10">
    <property type="entry name" value="Acid Proteases"/>
    <property type="match status" value="1"/>
</dbReference>
<dbReference type="PANTHER" id="PTHR33067">
    <property type="entry name" value="RNA-DIRECTED DNA POLYMERASE-RELATED"/>
    <property type="match status" value="1"/>
</dbReference>
<proteinExistence type="predicted"/>
<keyword evidence="3" id="KW-1185">Reference proteome</keyword>
<name>A0ABQ5ABW0_9ASTR</name>
<sequence>MDGIVSSNEEWEEYDYGNPPNTTIDSFLKPYLKAQEINDIEKEGERSQKKRKGNNSNLEINTLNKAPKSDNMKDEQPNKRVCKVEKFEAIKYSLVPSEEFIAIKSSEYNAWERNKDIITEYLVNISKRHALCSLNEDILKITILKTNTSYPSRKIRRIRAAFTKDHKGKKINTPYPEERLELGKNGSAFIQGEMPRKMKDPGLFILPCRLGDSNPFDTLADLGLADGTKSYPIGIVKHVEVHIGKLKLLEDFYVIDMEKDPTTPLLIGRGFLATASVVLDCRKTKIAVGEGITRLIFEVKEIDLGGEEVSYWTTLGFMDYHMPEEWEIARDTKLKPFKDVLVFRKMVERQLALDEEEAREVFVEVNATKEKERLEMEQNGRIYQDWDDVQWNDFRNDPDITTPLKFPTINELEATDEAHDVYFNNMDSITSAAQTAIIHVISADNVSNNEQPRIHLTPKDPDTSSQSSRVVLNLRPRSERIAKKRKLADGIADKPFTL</sequence>
<feature type="region of interest" description="Disordered" evidence="1">
    <location>
        <begin position="39"/>
        <end position="78"/>
    </location>
</feature>
<evidence type="ECO:0000313" key="2">
    <source>
        <dbReference type="EMBL" id="GJS99797.1"/>
    </source>
</evidence>
<comment type="caution">
    <text evidence="2">The sequence shown here is derived from an EMBL/GenBank/DDBJ whole genome shotgun (WGS) entry which is preliminary data.</text>
</comment>
<organism evidence="2 3">
    <name type="scientific">Tanacetum coccineum</name>
    <dbReference type="NCBI Taxonomy" id="301880"/>
    <lineage>
        <taxon>Eukaryota</taxon>
        <taxon>Viridiplantae</taxon>
        <taxon>Streptophyta</taxon>
        <taxon>Embryophyta</taxon>
        <taxon>Tracheophyta</taxon>
        <taxon>Spermatophyta</taxon>
        <taxon>Magnoliopsida</taxon>
        <taxon>eudicotyledons</taxon>
        <taxon>Gunneridae</taxon>
        <taxon>Pentapetalae</taxon>
        <taxon>asterids</taxon>
        <taxon>campanulids</taxon>
        <taxon>Asterales</taxon>
        <taxon>Asteraceae</taxon>
        <taxon>Asteroideae</taxon>
        <taxon>Anthemideae</taxon>
        <taxon>Anthemidinae</taxon>
        <taxon>Tanacetum</taxon>
    </lineage>
</organism>
<protein>
    <submittedName>
        <fullName evidence="2">MAK10-like protein</fullName>
    </submittedName>
</protein>
<dbReference type="EMBL" id="BQNB010012146">
    <property type="protein sequence ID" value="GJS99797.1"/>
    <property type="molecule type" value="Genomic_DNA"/>
</dbReference>
<reference evidence="2" key="1">
    <citation type="journal article" date="2022" name="Int. J. Mol. Sci.">
        <title>Draft Genome of Tanacetum Coccineum: Genomic Comparison of Closely Related Tanacetum-Family Plants.</title>
        <authorList>
            <person name="Yamashiro T."/>
            <person name="Shiraishi A."/>
            <person name="Nakayama K."/>
            <person name="Satake H."/>
        </authorList>
    </citation>
    <scope>NUCLEOTIDE SEQUENCE</scope>
</reference>
<evidence type="ECO:0000313" key="3">
    <source>
        <dbReference type="Proteomes" id="UP001151760"/>
    </source>
</evidence>
<feature type="compositionally biased region" description="Basic and acidic residues" evidence="1">
    <location>
        <begin position="67"/>
        <end position="78"/>
    </location>
</feature>
<evidence type="ECO:0000256" key="1">
    <source>
        <dbReference type="SAM" id="MobiDB-lite"/>
    </source>
</evidence>
<feature type="region of interest" description="Disordered" evidence="1">
    <location>
        <begin position="449"/>
        <end position="469"/>
    </location>
</feature>
<accession>A0ABQ5ABW0</accession>
<dbReference type="Proteomes" id="UP001151760">
    <property type="component" value="Unassembled WGS sequence"/>
</dbReference>